<evidence type="ECO:0000256" key="1">
    <source>
        <dbReference type="SAM" id="MobiDB-lite"/>
    </source>
</evidence>
<accession>A0A4Q9MN29</accession>
<dbReference type="PANTHER" id="PTHR34883">
    <property type="entry name" value="SERINE-RICH PROTEIN, PUTATIVE-RELATED-RELATED"/>
    <property type="match status" value="1"/>
</dbReference>
<dbReference type="EMBL" id="ML143428">
    <property type="protein sequence ID" value="TBU27782.1"/>
    <property type="molecule type" value="Genomic_DNA"/>
</dbReference>
<name>A0A4Q9MN29_9APHY</name>
<feature type="compositionally biased region" description="Polar residues" evidence="1">
    <location>
        <begin position="179"/>
        <end position="194"/>
    </location>
</feature>
<dbReference type="SUPFAM" id="SSF49503">
    <property type="entry name" value="Cupredoxins"/>
    <property type="match status" value="1"/>
</dbReference>
<evidence type="ECO:0000256" key="2">
    <source>
        <dbReference type="SAM" id="SignalP"/>
    </source>
</evidence>
<dbReference type="InterPro" id="IPR008972">
    <property type="entry name" value="Cupredoxin"/>
</dbReference>
<feature type="signal peptide" evidence="2">
    <location>
        <begin position="1"/>
        <end position="18"/>
    </location>
</feature>
<dbReference type="OrthoDB" id="2331100at2759"/>
<feature type="region of interest" description="Disordered" evidence="1">
    <location>
        <begin position="179"/>
        <end position="240"/>
    </location>
</feature>
<sequence length="265" mass="25372">MRYAAPVSVLALATAALAQDQIVHVGTDGSGNKILGFTPQSITASQGSVVTFVFDAPGSMHNVAQSSFATPCEPVQNGFNSGFTPGPAASGDTPATWNLTITDVSKPIWFYCAQTTGGTTHCTNGMVGAINAPAPGATNDVSHFVALASSATAVGTPSPALAGVEASASAFPTAVSSSGANSQTAVGSSGATSQTAPSSGGSSTNSAAATSGTSASSGSGSAGSSSTASQSASTTGTTNNAAVGGVVERSGLVWAVAAAFGVALL</sequence>
<proteinExistence type="predicted"/>
<dbReference type="AlphaFoldDB" id="A0A4Q9MN29"/>
<feature type="chain" id="PRO_5020523790" description="Cupredoxin" evidence="2">
    <location>
        <begin position="19"/>
        <end position="265"/>
    </location>
</feature>
<dbReference type="Proteomes" id="UP000292957">
    <property type="component" value="Unassembled WGS sequence"/>
</dbReference>
<evidence type="ECO:0008006" key="4">
    <source>
        <dbReference type="Google" id="ProtNLM"/>
    </source>
</evidence>
<feature type="compositionally biased region" description="Low complexity" evidence="1">
    <location>
        <begin position="195"/>
        <end position="240"/>
    </location>
</feature>
<organism evidence="3">
    <name type="scientific">Dichomitus squalens</name>
    <dbReference type="NCBI Taxonomy" id="114155"/>
    <lineage>
        <taxon>Eukaryota</taxon>
        <taxon>Fungi</taxon>
        <taxon>Dikarya</taxon>
        <taxon>Basidiomycota</taxon>
        <taxon>Agaricomycotina</taxon>
        <taxon>Agaricomycetes</taxon>
        <taxon>Polyporales</taxon>
        <taxon>Polyporaceae</taxon>
        <taxon>Dichomitus</taxon>
    </lineage>
</organism>
<dbReference type="PANTHER" id="PTHR34883:SF15">
    <property type="entry name" value="EXTRACELLULAR SERINE-RICH PROTEIN"/>
    <property type="match status" value="1"/>
</dbReference>
<keyword evidence="2" id="KW-0732">Signal</keyword>
<dbReference type="InterPro" id="IPR052953">
    <property type="entry name" value="Ser-rich/MCO-related"/>
</dbReference>
<gene>
    <name evidence="3" type="ORF">BD311DRAFT_365184</name>
</gene>
<dbReference type="CDD" id="cd00920">
    <property type="entry name" value="Cupredoxin"/>
    <property type="match status" value="1"/>
</dbReference>
<reference evidence="3" key="1">
    <citation type="submission" date="2019-01" db="EMBL/GenBank/DDBJ databases">
        <title>Draft genome sequences of three monokaryotic isolates of the white-rot basidiomycete fungus Dichomitus squalens.</title>
        <authorList>
            <consortium name="DOE Joint Genome Institute"/>
            <person name="Lopez S.C."/>
            <person name="Andreopoulos B."/>
            <person name="Pangilinan J."/>
            <person name="Lipzen A."/>
            <person name="Riley R."/>
            <person name="Ahrendt S."/>
            <person name="Ng V."/>
            <person name="Barry K."/>
            <person name="Daum C."/>
            <person name="Grigoriev I.V."/>
            <person name="Hilden K.S."/>
            <person name="Makela M.R."/>
            <person name="de Vries R.P."/>
        </authorList>
    </citation>
    <scope>NUCLEOTIDE SEQUENCE [LARGE SCALE GENOMIC DNA]</scope>
    <source>
        <strain evidence="3">OM18370.1</strain>
    </source>
</reference>
<protein>
    <recommendedName>
        <fullName evidence="4">Cupredoxin</fullName>
    </recommendedName>
</protein>
<evidence type="ECO:0000313" key="3">
    <source>
        <dbReference type="EMBL" id="TBU27782.1"/>
    </source>
</evidence>
<dbReference type="Gene3D" id="2.60.40.420">
    <property type="entry name" value="Cupredoxins - blue copper proteins"/>
    <property type="match status" value="1"/>
</dbReference>